<evidence type="ECO:0000256" key="2">
    <source>
        <dbReference type="SAM" id="SignalP"/>
    </source>
</evidence>
<comment type="caution">
    <text evidence="4">The sequence shown here is derived from an EMBL/GenBank/DDBJ whole genome shotgun (WGS) entry which is preliminary data.</text>
</comment>
<dbReference type="AlphaFoldDB" id="A0A3M0A989"/>
<name>A0A3M0A989_9GAMM</name>
<protein>
    <recommendedName>
        <fullName evidence="3">DUF6249 domain-containing protein</fullName>
    </recommendedName>
</protein>
<reference evidence="4 5" key="1">
    <citation type="submission" date="2018-10" db="EMBL/GenBank/DDBJ databases">
        <title>Genomic Encyclopedia of Type Strains, Phase IV (KMG-IV): sequencing the most valuable type-strain genomes for metagenomic binning, comparative biology and taxonomic classification.</title>
        <authorList>
            <person name="Goeker M."/>
        </authorList>
    </citation>
    <scope>NUCLEOTIDE SEQUENCE [LARGE SCALE GENOMIC DNA]</scope>
    <source>
        <strain evidence="4 5">DSM 25080</strain>
    </source>
</reference>
<dbReference type="RefSeq" id="WP_121876259.1">
    <property type="nucleotide sequence ID" value="NZ_REFJ01000002.1"/>
</dbReference>
<evidence type="ECO:0000256" key="1">
    <source>
        <dbReference type="SAM" id="Phobius"/>
    </source>
</evidence>
<proteinExistence type="predicted"/>
<accession>A0A3M0A989</accession>
<feature type="transmembrane region" description="Helical" evidence="1">
    <location>
        <begin position="257"/>
        <end position="276"/>
    </location>
</feature>
<dbReference type="EMBL" id="REFJ01000002">
    <property type="protein sequence ID" value="RMA81097.1"/>
    <property type="molecule type" value="Genomic_DNA"/>
</dbReference>
<evidence type="ECO:0000259" key="3">
    <source>
        <dbReference type="Pfam" id="PF19762"/>
    </source>
</evidence>
<dbReference type="InterPro" id="IPR046216">
    <property type="entry name" value="DUF6249"/>
</dbReference>
<keyword evidence="2" id="KW-0732">Signal</keyword>
<keyword evidence="1" id="KW-1133">Transmembrane helix</keyword>
<feature type="chain" id="PRO_5018097562" description="DUF6249 domain-containing protein" evidence="2">
    <location>
        <begin position="25"/>
        <end position="310"/>
    </location>
</feature>
<dbReference type="Proteomes" id="UP000267187">
    <property type="component" value="Unassembled WGS sequence"/>
</dbReference>
<organism evidence="4 5">
    <name type="scientific">Umboniibacter marinipuniceus</name>
    <dbReference type="NCBI Taxonomy" id="569599"/>
    <lineage>
        <taxon>Bacteria</taxon>
        <taxon>Pseudomonadati</taxon>
        <taxon>Pseudomonadota</taxon>
        <taxon>Gammaproteobacteria</taxon>
        <taxon>Cellvibrionales</taxon>
        <taxon>Cellvibrionaceae</taxon>
        <taxon>Umboniibacter</taxon>
    </lineage>
</organism>
<keyword evidence="1" id="KW-0472">Membrane</keyword>
<keyword evidence="5" id="KW-1185">Reference proteome</keyword>
<evidence type="ECO:0000313" key="4">
    <source>
        <dbReference type="EMBL" id="RMA81097.1"/>
    </source>
</evidence>
<dbReference type="Pfam" id="PF19762">
    <property type="entry name" value="DUF6249"/>
    <property type="match status" value="1"/>
</dbReference>
<feature type="domain" description="DUF6249" evidence="3">
    <location>
        <begin position="186"/>
        <end position="303"/>
    </location>
</feature>
<evidence type="ECO:0000313" key="5">
    <source>
        <dbReference type="Proteomes" id="UP000267187"/>
    </source>
</evidence>
<sequence>MTNALFKHLAIAGLASAVSFPAMANAPISFTFVTDEIVEGQQDQEVEAESEGEIEVVEETSPLIEIIVDDGSEEGKRAISFSVSDDEGAERVFIINEDGEEVEIARSEVIRERVDALRSRIESGERVAREMEVREFDTEFEMAMRELERAGAETESLDRDQLHSWLVLREQKKSEENFWKEVLIPITAMVSVFGMPVFIVGLVSYFRFRRRREVTHTIGDIVAKNPTLDNDRLEEIKGLLSDTPAAAKSARAVDRDLRRGAILTAIGAGILIYQLFNWKFDSLIVALVPLFIGIAYLWLHKISPKTTEQV</sequence>
<gene>
    <name evidence="4" type="ORF">DFR27_0891</name>
</gene>
<feature type="transmembrane region" description="Helical" evidence="1">
    <location>
        <begin position="282"/>
        <end position="299"/>
    </location>
</feature>
<feature type="transmembrane region" description="Helical" evidence="1">
    <location>
        <begin position="182"/>
        <end position="206"/>
    </location>
</feature>
<keyword evidence="1" id="KW-0812">Transmembrane</keyword>
<feature type="signal peptide" evidence="2">
    <location>
        <begin position="1"/>
        <end position="24"/>
    </location>
</feature>
<dbReference type="OrthoDB" id="5735037at2"/>